<comment type="subcellular location">
    <subcellularLocation>
        <location evidence="1">Membrane</location>
        <topology evidence="1">Multi-pass membrane protein</topology>
    </subcellularLocation>
</comment>
<comment type="caution">
    <text evidence="7">The sequence shown here is derived from an EMBL/GenBank/DDBJ whole genome shotgun (WGS) entry which is preliminary data.</text>
</comment>
<keyword evidence="2 5" id="KW-0812">Transmembrane</keyword>
<dbReference type="InterPro" id="IPR000326">
    <property type="entry name" value="PAP2/HPO"/>
</dbReference>
<proteinExistence type="predicted"/>
<dbReference type="InterPro" id="IPR036938">
    <property type="entry name" value="PAP2/HPO_sf"/>
</dbReference>
<evidence type="ECO:0000256" key="3">
    <source>
        <dbReference type="ARBA" id="ARBA00022989"/>
    </source>
</evidence>
<dbReference type="Gene3D" id="1.20.144.10">
    <property type="entry name" value="Phosphatidic acid phosphatase type 2/haloperoxidase"/>
    <property type="match status" value="1"/>
</dbReference>
<feature type="domain" description="Phosphatidic acid phosphatase type 2/haloperoxidase" evidence="6">
    <location>
        <begin position="141"/>
        <end position="268"/>
    </location>
</feature>
<feature type="transmembrane region" description="Helical" evidence="5">
    <location>
        <begin position="139"/>
        <end position="159"/>
    </location>
</feature>
<dbReference type="InterPro" id="IPR052185">
    <property type="entry name" value="IPC_Synthase-Related"/>
</dbReference>
<evidence type="ECO:0000256" key="4">
    <source>
        <dbReference type="ARBA" id="ARBA00023136"/>
    </source>
</evidence>
<evidence type="ECO:0000256" key="1">
    <source>
        <dbReference type="ARBA" id="ARBA00004141"/>
    </source>
</evidence>
<dbReference type="Pfam" id="PF14378">
    <property type="entry name" value="PAP2_3"/>
    <property type="match status" value="1"/>
</dbReference>
<protein>
    <submittedName>
        <fullName evidence="7">Phosphatase PAP2 family protein</fullName>
    </submittedName>
</protein>
<keyword evidence="8" id="KW-1185">Reference proteome</keyword>
<dbReference type="GO" id="GO:0016020">
    <property type="term" value="C:membrane"/>
    <property type="evidence" value="ECO:0007669"/>
    <property type="project" value="UniProtKB-SubCell"/>
</dbReference>
<evidence type="ECO:0000256" key="2">
    <source>
        <dbReference type="ARBA" id="ARBA00022692"/>
    </source>
</evidence>
<dbReference type="Proteomes" id="UP001596145">
    <property type="component" value="Unassembled WGS sequence"/>
</dbReference>
<dbReference type="AlphaFoldDB" id="A0ABD5QUD1"/>
<evidence type="ECO:0000313" key="8">
    <source>
        <dbReference type="Proteomes" id="UP001596145"/>
    </source>
</evidence>
<feature type="transmembrane region" description="Helical" evidence="5">
    <location>
        <begin position="48"/>
        <end position="66"/>
    </location>
</feature>
<dbReference type="SMART" id="SM00014">
    <property type="entry name" value="acidPPc"/>
    <property type="match status" value="1"/>
</dbReference>
<dbReference type="EMBL" id="JBHSKV010000018">
    <property type="protein sequence ID" value="MFC5135715.1"/>
    <property type="molecule type" value="Genomic_DNA"/>
</dbReference>
<keyword evidence="3 5" id="KW-1133">Transmembrane helix</keyword>
<feature type="transmembrane region" description="Helical" evidence="5">
    <location>
        <begin position="104"/>
        <end position="127"/>
    </location>
</feature>
<dbReference type="RefSeq" id="WP_122105337.1">
    <property type="nucleotide sequence ID" value="NZ_JBHSKV010000018.1"/>
</dbReference>
<reference evidence="7 8" key="1">
    <citation type="journal article" date="2019" name="Int. J. Syst. Evol. Microbiol.">
        <title>The Global Catalogue of Microorganisms (GCM) 10K type strain sequencing project: providing services to taxonomists for standard genome sequencing and annotation.</title>
        <authorList>
            <consortium name="The Broad Institute Genomics Platform"/>
            <consortium name="The Broad Institute Genome Sequencing Center for Infectious Disease"/>
            <person name="Wu L."/>
            <person name="Ma J."/>
        </authorList>
    </citation>
    <scope>NUCLEOTIDE SEQUENCE [LARGE SCALE GENOMIC DNA]</scope>
    <source>
        <strain evidence="7 8">CGMCC 1.16026</strain>
    </source>
</reference>
<feature type="transmembrane region" description="Helical" evidence="5">
    <location>
        <begin position="6"/>
        <end position="28"/>
    </location>
</feature>
<dbReference type="SUPFAM" id="SSF48317">
    <property type="entry name" value="Acid phosphatase/Vanadium-dependent haloperoxidase"/>
    <property type="match status" value="1"/>
</dbReference>
<gene>
    <name evidence="7" type="ORF">ACFPJA_13445</name>
</gene>
<dbReference type="InterPro" id="IPR026841">
    <property type="entry name" value="Aur1/Ipt1"/>
</dbReference>
<evidence type="ECO:0000259" key="6">
    <source>
        <dbReference type="SMART" id="SM00014"/>
    </source>
</evidence>
<accession>A0ABD5QUD1</accession>
<dbReference type="PANTHER" id="PTHR31310:SF7">
    <property type="entry name" value="PA-PHOSPHATASE RELATED-FAMILY PROTEIN DDB_G0268928"/>
    <property type="match status" value="1"/>
</dbReference>
<feature type="transmembrane region" description="Helical" evidence="5">
    <location>
        <begin position="253"/>
        <end position="271"/>
    </location>
</feature>
<dbReference type="PANTHER" id="PTHR31310">
    <property type="match status" value="1"/>
</dbReference>
<organism evidence="7 8">
    <name type="scientific">Halorubrum glutamatedens</name>
    <dbReference type="NCBI Taxonomy" id="2707018"/>
    <lineage>
        <taxon>Archaea</taxon>
        <taxon>Methanobacteriati</taxon>
        <taxon>Methanobacteriota</taxon>
        <taxon>Stenosarchaea group</taxon>
        <taxon>Halobacteria</taxon>
        <taxon>Halobacteriales</taxon>
        <taxon>Haloferacaceae</taxon>
        <taxon>Halorubrum</taxon>
    </lineage>
</organism>
<evidence type="ECO:0000256" key="5">
    <source>
        <dbReference type="SAM" id="Phobius"/>
    </source>
</evidence>
<keyword evidence="4 5" id="KW-0472">Membrane</keyword>
<name>A0ABD5QUD1_9EURY</name>
<evidence type="ECO:0000313" key="7">
    <source>
        <dbReference type="EMBL" id="MFC5135715.1"/>
    </source>
</evidence>
<sequence length="280" mass="30020">MLFAALATLVSGVTLACFAVLLPACVGLDRVRTVAAERDRFRRRLRAVAPYVGGLGIVLLVNKGLLDRLEAFSRRYGVDATAWFYAVEGDFVASLQGAIPDWGLYYFAPVYVIGYVVLLAFPFVAYLFAGNARPLKTLVAAYAVNYAAAIGCYAAVLAYGPRNYHRLPGADPNAARVEEPLLDSFRQVTQLTARVNVETNVFPSLHTALSATVLLVAVSTHEEFPRWTPVAALLAGSIAVATMYLGIHWAIDVVAGAALAIGSVAVANRIVTRSGGRDAW</sequence>